<dbReference type="AlphaFoldDB" id="A0A2H0YUB1"/>
<keyword evidence="2" id="KW-0472">Membrane</keyword>
<feature type="domain" description="Fibronectin type-III" evidence="3">
    <location>
        <begin position="94"/>
        <end position="188"/>
    </location>
</feature>
<evidence type="ECO:0000256" key="1">
    <source>
        <dbReference type="SAM" id="MobiDB-lite"/>
    </source>
</evidence>
<dbReference type="Gene3D" id="2.60.40.10">
    <property type="entry name" value="Immunoglobulins"/>
    <property type="match status" value="2"/>
</dbReference>
<dbReference type="SUPFAM" id="SSF49265">
    <property type="entry name" value="Fibronectin type III"/>
    <property type="match status" value="1"/>
</dbReference>
<proteinExistence type="predicted"/>
<name>A0A2H0YUB1_9BACT</name>
<dbReference type="PROSITE" id="PS50853">
    <property type="entry name" value="FN3"/>
    <property type="match status" value="1"/>
</dbReference>
<dbReference type="InterPro" id="IPR013783">
    <property type="entry name" value="Ig-like_fold"/>
</dbReference>
<accession>A0A2H0YUB1</accession>
<keyword evidence="2" id="KW-1133">Transmembrane helix</keyword>
<dbReference type="CDD" id="cd00063">
    <property type="entry name" value="FN3"/>
    <property type="match status" value="1"/>
</dbReference>
<keyword evidence="2" id="KW-0812">Transmembrane</keyword>
<dbReference type="InterPro" id="IPR003961">
    <property type="entry name" value="FN3_dom"/>
</dbReference>
<organism evidence="4 5">
    <name type="scientific">Candidatus Kerfeldbacteria bacterium CG08_land_8_20_14_0_20_40_16</name>
    <dbReference type="NCBI Taxonomy" id="2014244"/>
    <lineage>
        <taxon>Bacteria</taxon>
        <taxon>Candidatus Kerfeldiibacteriota</taxon>
    </lineage>
</organism>
<sequence length="288" mass="32272">MLVQKKSIKRQIIMTIIAMATLGIAIYLFSGGLKKEESTSFSNESNVISEGTVPTDLNVSIFGDKIVTQLRDRAAEPYANQYSGVSYDQNTVVPPGGVSIYDPRVGKKLIIYWNNVGNENTIRIYRSEINDEIGEVIADKISNENNYQDTNLKNDTQYYYTVRAVNSEGKESNNTNQLLGIPTDTFPPLSPIGIAIRDLLTGDKIEISWINPSDSDFDHIRIYRSLKEGELGTVILDRKIEEPKFIDDSVQIGETYYYTITALDQSGNESERTLLPSGENTNPFEPTF</sequence>
<evidence type="ECO:0000259" key="3">
    <source>
        <dbReference type="PROSITE" id="PS50853"/>
    </source>
</evidence>
<feature type="region of interest" description="Disordered" evidence="1">
    <location>
        <begin position="268"/>
        <end position="288"/>
    </location>
</feature>
<evidence type="ECO:0000313" key="4">
    <source>
        <dbReference type="EMBL" id="PIS42026.1"/>
    </source>
</evidence>
<dbReference type="SMART" id="SM00060">
    <property type="entry name" value="FN3"/>
    <property type="match status" value="2"/>
</dbReference>
<reference evidence="4 5" key="1">
    <citation type="submission" date="2017-09" db="EMBL/GenBank/DDBJ databases">
        <title>Depth-based differentiation of microbial function through sediment-hosted aquifers and enrichment of novel symbionts in the deep terrestrial subsurface.</title>
        <authorList>
            <person name="Probst A.J."/>
            <person name="Ladd B."/>
            <person name="Jarett J.K."/>
            <person name="Geller-Mcgrath D.E."/>
            <person name="Sieber C.M."/>
            <person name="Emerson J.B."/>
            <person name="Anantharaman K."/>
            <person name="Thomas B.C."/>
            <person name="Malmstrom R."/>
            <person name="Stieglmeier M."/>
            <person name="Klingl A."/>
            <person name="Woyke T."/>
            <person name="Ryan C.M."/>
            <person name="Banfield J.F."/>
        </authorList>
    </citation>
    <scope>NUCLEOTIDE SEQUENCE [LARGE SCALE GENOMIC DNA]</scope>
    <source>
        <strain evidence="4">CG08_land_8_20_14_0_20_40_16</strain>
    </source>
</reference>
<evidence type="ECO:0000256" key="2">
    <source>
        <dbReference type="SAM" id="Phobius"/>
    </source>
</evidence>
<dbReference type="EMBL" id="PEXU01000062">
    <property type="protein sequence ID" value="PIS42026.1"/>
    <property type="molecule type" value="Genomic_DNA"/>
</dbReference>
<gene>
    <name evidence="4" type="ORF">COT24_05720</name>
</gene>
<feature type="transmembrane region" description="Helical" evidence="2">
    <location>
        <begin position="12"/>
        <end position="33"/>
    </location>
</feature>
<feature type="compositionally biased region" description="Polar residues" evidence="1">
    <location>
        <begin position="278"/>
        <end position="288"/>
    </location>
</feature>
<dbReference type="Proteomes" id="UP000231542">
    <property type="component" value="Unassembled WGS sequence"/>
</dbReference>
<evidence type="ECO:0000313" key="5">
    <source>
        <dbReference type="Proteomes" id="UP000231542"/>
    </source>
</evidence>
<dbReference type="InterPro" id="IPR036116">
    <property type="entry name" value="FN3_sf"/>
</dbReference>
<comment type="caution">
    <text evidence="4">The sequence shown here is derived from an EMBL/GenBank/DDBJ whole genome shotgun (WGS) entry which is preliminary data.</text>
</comment>
<protein>
    <recommendedName>
        <fullName evidence="3">Fibronectin type-III domain-containing protein</fullName>
    </recommendedName>
</protein>